<organism evidence="8 9">
    <name type="scientific">candidate division LCP-89 bacterium B3_LCP</name>
    <dbReference type="NCBI Taxonomy" id="2012998"/>
    <lineage>
        <taxon>Bacteria</taxon>
        <taxon>Pseudomonadati</taxon>
        <taxon>Bacteria division LCP-89</taxon>
    </lineage>
</organism>
<dbReference type="GO" id="GO:0006310">
    <property type="term" value="P:DNA recombination"/>
    <property type="evidence" value="ECO:0007669"/>
    <property type="project" value="UniProtKB-KW"/>
</dbReference>
<dbReference type="InterPro" id="IPR050090">
    <property type="entry name" value="Tyrosine_recombinase_XerCD"/>
</dbReference>
<dbReference type="GO" id="GO:0015074">
    <property type="term" value="P:DNA integration"/>
    <property type="evidence" value="ECO:0007669"/>
    <property type="project" value="UniProtKB-KW"/>
</dbReference>
<evidence type="ECO:0000256" key="3">
    <source>
        <dbReference type="ARBA" id="ARBA00023125"/>
    </source>
</evidence>
<dbReference type="Gene3D" id="1.10.443.10">
    <property type="entry name" value="Intergrase catalytic core"/>
    <property type="match status" value="1"/>
</dbReference>
<dbReference type="Gene3D" id="1.10.150.130">
    <property type="match status" value="1"/>
</dbReference>
<dbReference type="InterPro" id="IPR002104">
    <property type="entry name" value="Integrase_catalytic"/>
</dbReference>
<dbReference type="SUPFAM" id="SSF47823">
    <property type="entry name" value="lambda integrase-like, N-terminal domain"/>
    <property type="match status" value="1"/>
</dbReference>
<dbReference type="SUPFAM" id="SSF56349">
    <property type="entry name" value="DNA breaking-rejoining enzymes"/>
    <property type="match status" value="1"/>
</dbReference>
<accession>A0A532V2F8</accession>
<feature type="domain" description="Tyr recombinase" evidence="6">
    <location>
        <begin position="130"/>
        <end position="314"/>
    </location>
</feature>
<proteinExistence type="inferred from homology"/>
<keyword evidence="4" id="KW-0233">DNA recombination</keyword>
<dbReference type="InterPro" id="IPR013762">
    <property type="entry name" value="Integrase-like_cat_sf"/>
</dbReference>
<dbReference type="InterPro" id="IPR010998">
    <property type="entry name" value="Integrase_recombinase_N"/>
</dbReference>
<reference evidence="8 9" key="1">
    <citation type="submission" date="2017-06" db="EMBL/GenBank/DDBJ databases">
        <title>Novel microbial phyla capable of carbon fixation and sulfur reduction in deep-sea sediments.</title>
        <authorList>
            <person name="Huang J."/>
            <person name="Baker B."/>
            <person name="Wang Y."/>
        </authorList>
    </citation>
    <scope>NUCLEOTIDE SEQUENCE [LARGE SCALE GENOMIC DNA]</scope>
    <source>
        <strain evidence="8">B3_LCP</strain>
    </source>
</reference>
<dbReference type="PANTHER" id="PTHR30349">
    <property type="entry name" value="PHAGE INTEGRASE-RELATED"/>
    <property type="match status" value="1"/>
</dbReference>
<evidence type="ECO:0000259" key="7">
    <source>
        <dbReference type="PROSITE" id="PS51900"/>
    </source>
</evidence>
<evidence type="ECO:0000313" key="9">
    <source>
        <dbReference type="Proteomes" id="UP000319619"/>
    </source>
</evidence>
<comment type="caution">
    <text evidence="8">The sequence shown here is derived from an EMBL/GenBank/DDBJ whole genome shotgun (WGS) entry which is preliminary data.</text>
</comment>
<dbReference type="Proteomes" id="UP000319619">
    <property type="component" value="Unassembled WGS sequence"/>
</dbReference>
<evidence type="ECO:0000256" key="4">
    <source>
        <dbReference type="ARBA" id="ARBA00023172"/>
    </source>
</evidence>
<dbReference type="PROSITE" id="PS51898">
    <property type="entry name" value="TYR_RECOMBINASE"/>
    <property type="match status" value="1"/>
</dbReference>
<keyword evidence="2" id="KW-0229">DNA integration</keyword>
<gene>
    <name evidence="8" type="ORF">CEE37_05800</name>
</gene>
<dbReference type="EMBL" id="NJBN01000003">
    <property type="protein sequence ID" value="TKJ41177.1"/>
    <property type="molecule type" value="Genomic_DNA"/>
</dbReference>
<evidence type="ECO:0000256" key="1">
    <source>
        <dbReference type="ARBA" id="ARBA00008857"/>
    </source>
</evidence>
<dbReference type="AlphaFoldDB" id="A0A532V2F8"/>
<evidence type="ECO:0000259" key="6">
    <source>
        <dbReference type="PROSITE" id="PS51898"/>
    </source>
</evidence>
<evidence type="ECO:0000313" key="8">
    <source>
        <dbReference type="EMBL" id="TKJ41177.1"/>
    </source>
</evidence>
<protein>
    <recommendedName>
        <fullName evidence="10">Integrase</fullName>
    </recommendedName>
</protein>
<dbReference type="PANTHER" id="PTHR30349:SF41">
    <property type="entry name" value="INTEGRASE_RECOMBINASE PROTEIN MJ0367-RELATED"/>
    <property type="match status" value="1"/>
</dbReference>
<name>A0A532V2F8_UNCL8</name>
<dbReference type="PROSITE" id="PS51900">
    <property type="entry name" value="CB"/>
    <property type="match status" value="1"/>
</dbReference>
<evidence type="ECO:0000256" key="5">
    <source>
        <dbReference type="PROSITE-ProRule" id="PRU01248"/>
    </source>
</evidence>
<sequence length="325" mass="36625">MNANPALNSDGFPVNSGSPSLENIREVADDFFSHLNERTCRTYQQGLKDFAQFIGENEIFPALLSFLQSSPVEAYRTALRYQTNLKERGLSPGTINTRLTALRALVRFMQVMGLIQWELRIKNVPTEAFRDTSGPTQVVFLNMLETARKQQFTPKAKRDVAILMLHRYLGLRRGAIVNLDLEDVNLDSGTIAVLEKGKLEKRIRTLPEETKKALGIWIEERGNSPGALFYNLHRNPEIRKRITGTGVYHIVRTLGAKVGVKTRPHAIRHSSVTDLLELTNGNITGVQQFAGHKDVRTTSIYNDNRKDEAGRLAKLLEEWDKSAKG</sequence>
<comment type="similarity">
    <text evidence="1">Belongs to the 'phage' integrase family.</text>
</comment>
<feature type="domain" description="Core-binding (CB)" evidence="7">
    <location>
        <begin position="22"/>
        <end position="110"/>
    </location>
</feature>
<dbReference type="InterPro" id="IPR044068">
    <property type="entry name" value="CB"/>
</dbReference>
<dbReference type="Pfam" id="PF00589">
    <property type="entry name" value="Phage_integrase"/>
    <property type="match status" value="1"/>
</dbReference>
<dbReference type="GO" id="GO:0003677">
    <property type="term" value="F:DNA binding"/>
    <property type="evidence" value="ECO:0007669"/>
    <property type="project" value="UniProtKB-UniRule"/>
</dbReference>
<evidence type="ECO:0000256" key="2">
    <source>
        <dbReference type="ARBA" id="ARBA00022908"/>
    </source>
</evidence>
<dbReference type="InterPro" id="IPR011010">
    <property type="entry name" value="DNA_brk_join_enz"/>
</dbReference>
<keyword evidence="3 5" id="KW-0238">DNA-binding</keyword>
<evidence type="ECO:0008006" key="10">
    <source>
        <dbReference type="Google" id="ProtNLM"/>
    </source>
</evidence>